<evidence type="ECO:0000313" key="4">
    <source>
        <dbReference type="Proteomes" id="UP000308199"/>
    </source>
</evidence>
<evidence type="ECO:0000256" key="2">
    <source>
        <dbReference type="ARBA" id="ARBA00022553"/>
    </source>
</evidence>
<sequence>MSSQSYLSSPFSPPPLDESLTLPELYDWHYTHNRDYPLFVYEDAPGSLQTISMGEGVQGIHRATTFIRERTGITSDSNTDGNSQVIAILAASDTITSFCTLIGALRTGAAVFPISTRNSAPAVAFLLAETKAKYLFVSAERALQDLAYDSDKLCRKYVEVQKMDMPVFEDVFPTKRFDPHFEMAAVGVVVAVFKPRSPAIVPNAVNVIESVIATKCDYIYITPFFLEAWSENIEYINALAKLRAVVFAGGPLDKDAGDRLVRGGVNVYMTYASTQTSIISEFLSKEPPGMEWDYFKLSRACKVHYEDFGNNEFEIVVQTTDRYRPIVINTQVNGVDAYATGDLVSPHPTKRGYYKVVGRTDDQIMHSNGEKTNPGPLERMLNHHPLVEASVIFGRGRFQCGVLIQPVQSASFNSTNTTQLVEFRDAVWPIIEKMNAFAPTHSRIFKEMILVANPAKPFEYTSKGTLRRQPIINEYRQEIDALYDAVAESAQE</sequence>
<keyword evidence="1" id="KW-0596">Phosphopantetheine</keyword>
<dbReference type="Proteomes" id="UP000308199">
    <property type="component" value="Unassembled WGS sequence"/>
</dbReference>
<dbReference type="SUPFAM" id="SSF56801">
    <property type="entry name" value="Acetyl-CoA synthetase-like"/>
    <property type="match status" value="1"/>
</dbReference>
<accession>A0A4S4KYA5</accession>
<reference evidence="3 4" key="1">
    <citation type="submission" date="2019-02" db="EMBL/GenBank/DDBJ databases">
        <title>Genome sequencing of the rare red list fungi Phellinidium pouzarii.</title>
        <authorList>
            <person name="Buettner E."/>
            <person name="Kellner H."/>
        </authorList>
    </citation>
    <scope>NUCLEOTIDE SEQUENCE [LARGE SCALE GENOMIC DNA]</scope>
    <source>
        <strain evidence="3 4">DSM 108285</strain>
    </source>
</reference>
<gene>
    <name evidence="3" type="ORF">EW145_g5919</name>
</gene>
<comment type="caution">
    <text evidence="3">The sequence shown here is derived from an EMBL/GenBank/DDBJ whole genome shotgun (WGS) entry which is preliminary data.</text>
</comment>
<dbReference type="InterPro" id="IPR042099">
    <property type="entry name" value="ANL_N_sf"/>
</dbReference>
<dbReference type="Gene3D" id="3.40.50.12780">
    <property type="entry name" value="N-terminal domain of ligase-like"/>
    <property type="match status" value="1"/>
</dbReference>
<evidence type="ECO:0000313" key="3">
    <source>
        <dbReference type="EMBL" id="THH03896.1"/>
    </source>
</evidence>
<proteinExistence type="predicted"/>
<name>A0A4S4KYA5_9AGAM</name>
<evidence type="ECO:0000256" key="1">
    <source>
        <dbReference type="ARBA" id="ARBA00022450"/>
    </source>
</evidence>
<keyword evidence="4" id="KW-1185">Reference proteome</keyword>
<dbReference type="EMBL" id="SGPK01000399">
    <property type="protein sequence ID" value="THH03896.1"/>
    <property type="molecule type" value="Genomic_DNA"/>
</dbReference>
<dbReference type="Pfam" id="PF23562">
    <property type="entry name" value="AMP-binding_C_3"/>
    <property type="match status" value="1"/>
</dbReference>
<protein>
    <recommendedName>
        <fullName evidence="5">AMP-dependent synthetase/ligase domain-containing protein</fullName>
    </recommendedName>
</protein>
<dbReference type="AlphaFoldDB" id="A0A4S4KYA5"/>
<dbReference type="Gene3D" id="3.40.50.980">
    <property type="match status" value="1"/>
</dbReference>
<feature type="non-terminal residue" evidence="3">
    <location>
        <position position="492"/>
    </location>
</feature>
<dbReference type="PANTHER" id="PTHR43439:SF2">
    <property type="entry name" value="ENZYME, PUTATIVE (JCVI)-RELATED"/>
    <property type="match status" value="1"/>
</dbReference>
<keyword evidence="2" id="KW-0597">Phosphoprotein</keyword>
<dbReference type="InterPro" id="IPR051414">
    <property type="entry name" value="Adenylate-forming_Reductase"/>
</dbReference>
<organism evidence="3 4">
    <name type="scientific">Phellinidium pouzarii</name>
    <dbReference type="NCBI Taxonomy" id="167371"/>
    <lineage>
        <taxon>Eukaryota</taxon>
        <taxon>Fungi</taxon>
        <taxon>Dikarya</taxon>
        <taxon>Basidiomycota</taxon>
        <taxon>Agaricomycotina</taxon>
        <taxon>Agaricomycetes</taxon>
        <taxon>Hymenochaetales</taxon>
        <taxon>Hymenochaetaceae</taxon>
        <taxon>Phellinidium</taxon>
    </lineage>
</organism>
<evidence type="ECO:0008006" key="5">
    <source>
        <dbReference type="Google" id="ProtNLM"/>
    </source>
</evidence>
<dbReference type="OrthoDB" id="429813at2759"/>
<dbReference type="PANTHER" id="PTHR43439">
    <property type="entry name" value="PHENYLACETATE-COENZYME A LIGASE"/>
    <property type="match status" value="1"/>
</dbReference>